<dbReference type="Proteomes" id="UP001500301">
    <property type="component" value="Unassembled WGS sequence"/>
</dbReference>
<proteinExistence type="predicted"/>
<keyword evidence="3" id="KW-1185">Reference proteome</keyword>
<sequence>MLAVLAAVLVIATAVLVPLVLAKDDESDAGDDGEQPLDTSSLDAVREYPGLTNQHVAPGEEPDYPQSPPVGGDHAPYWIECGAYDEPIPEANAVHDLEHGTVWLTYRPDDVDAAGVDQLTGLLPANGILSPYDDQEAPVVVTVWGRQLALTGPDDPRIALFVAQFGAGDTAPEPFASCNGGVDPADLPPVGGPVV</sequence>
<name>A0ABP6US19_9ACTN</name>
<organism evidence="2 3">
    <name type="scientific">Nocardioides daeguensis</name>
    <dbReference type="NCBI Taxonomy" id="908359"/>
    <lineage>
        <taxon>Bacteria</taxon>
        <taxon>Bacillati</taxon>
        <taxon>Actinomycetota</taxon>
        <taxon>Actinomycetes</taxon>
        <taxon>Propionibacteriales</taxon>
        <taxon>Nocardioidaceae</taxon>
        <taxon>Nocardioides</taxon>
    </lineage>
</organism>
<gene>
    <name evidence="2" type="ORF">GCM10022263_05110</name>
</gene>
<dbReference type="InterPro" id="IPR021454">
    <property type="entry name" value="DUF3105"/>
</dbReference>
<dbReference type="EMBL" id="BAABBB010000004">
    <property type="protein sequence ID" value="GAA3520222.1"/>
    <property type="molecule type" value="Genomic_DNA"/>
</dbReference>
<comment type="caution">
    <text evidence="2">The sequence shown here is derived from an EMBL/GenBank/DDBJ whole genome shotgun (WGS) entry which is preliminary data.</text>
</comment>
<dbReference type="Pfam" id="PF11303">
    <property type="entry name" value="DUF3105"/>
    <property type="match status" value="1"/>
</dbReference>
<reference evidence="3" key="1">
    <citation type="journal article" date="2019" name="Int. J. Syst. Evol. Microbiol.">
        <title>The Global Catalogue of Microorganisms (GCM) 10K type strain sequencing project: providing services to taxonomists for standard genome sequencing and annotation.</title>
        <authorList>
            <consortium name="The Broad Institute Genomics Platform"/>
            <consortium name="The Broad Institute Genome Sequencing Center for Infectious Disease"/>
            <person name="Wu L."/>
            <person name="Ma J."/>
        </authorList>
    </citation>
    <scope>NUCLEOTIDE SEQUENCE [LARGE SCALE GENOMIC DNA]</scope>
    <source>
        <strain evidence="3">JCM 17460</strain>
    </source>
</reference>
<accession>A0ABP6US19</accession>
<evidence type="ECO:0008006" key="4">
    <source>
        <dbReference type="Google" id="ProtNLM"/>
    </source>
</evidence>
<feature type="compositionally biased region" description="Pro residues" evidence="1">
    <location>
        <begin position="186"/>
        <end position="195"/>
    </location>
</feature>
<protein>
    <recommendedName>
        <fullName evidence="4">DUF3105 domain-containing protein</fullName>
    </recommendedName>
</protein>
<evidence type="ECO:0000313" key="3">
    <source>
        <dbReference type="Proteomes" id="UP001500301"/>
    </source>
</evidence>
<dbReference type="RefSeq" id="WP_218232336.1">
    <property type="nucleotide sequence ID" value="NZ_BAABBB010000004.1"/>
</dbReference>
<feature type="region of interest" description="Disordered" evidence="1">
    <location>
        <begin position="176"/>
        <end position="195"/>
    </location>
</feature>
<evidence type="ECO:0000313" key="2">
    <source>
        <dbReference type="EMBL" id="GAA3520222.1"/>
    </source>
</evidence>
<evidence type="ECO:0000256" key="1">
    <source>
        <dbReference type="SAM" id="MobiDB-lite"/>
    </source>
</evidence>